<evidence type="ECO:0000256" key="1">
    <source>
        <dbReference type="SAM" id="MobiDB-lite"/>
    </source>
</evidence>
<sequence>MSTHKPGLDVSELLGDDGTVDHSVIKSLTNADAGGGTRITTETCDKFRKAIRSGATAKDTAAKFEVGATAVRRHVRGECHHMESQLTEPPLSHTQGVGWEVEE</sequence>
<dbReference type="GeneID" id="16194407"/>
<gene>
    <name evidence="2" type="primary">12</name>
    <name evidence="2" type="ORF">HRTV4_12</name>
</gene>
<dbReference type="RefSeq" id="YP_008059501.1">
    <property type="nucleotide sequence ID" value="NC_021329.1"/>
</dbReference>
<dbReference type="EMBL" id="KC292023">
    <property type="protein sequence ID" value="AGM11106.1"/>
    <property type="molecule type" value="Genomic_DNA"/>
</dbReference>
<dbReference type="KEGG" id="vg:16194407"/>
<name>R4TFV9_9CAUD</name>
<evidence type="ECO:0000313" key="3">
    <source>
        <dbReference type="Proteomes" id="UP000202022"/>
    </source>
</evidence>
<protein>
    <submittedName>
        <fullName evidence="2">Uncharacterized protein</fullName>
    </submittedName>
</protein>
<proteinExistence type="predicted"/>
<feature type="region of interest" description="Disordered" evidence="1">
    <location>
        <begin position="81"/>
        <end position="103"/>
    </location>
</feature>
<evidence type="ECO:0000313" key="2">
    <source>
        <dbReference type="EMBL" id="AGM11106.1"/>
    </source>
</evidence>
<feature type="compositionally biased region" description="Polar residues" evidence="1">
    <location>
        <begin position="84"/>
        <end position="95"/>
    </location>
</feature>
<reference evidence="2 3" key="1">
    <citation type="submission" date="2012-12" db="EMBL/GenBank/DDBJ databases">
        <authorList>
            <person name="Sencilo A."/>
            <person name="Jacobs-Sera D."/>
            <person name="Russell D.A."/>
            <person name="Ko C."/>
            <person name="Atanasova N."/>
            <person name="Osterlund E."/>
            <person name="Oksanen H.M."/>
            <person name="Bamford D.H."/>
            <person name="Hatfull G.F."/>
            <person name="Roine E."/>
            <person name="Hendrix R.W."/>
        </authorList>
    </citation>
    <scope>NUCLEOTIDE SEQUENCE [LARGE SCALE GENOMIC DNA]</scope>
</reference>
<dbReference type="Proteomes" id="UP000202022">
    <property type="component" value="Segment"/>
</dbReference>
<organism evidence="2 3">
    <name type="scientific">Halorubrum tailed virus 4</name>
    <dbReference type="NCBI Taxonomy" id="1273752"/>
    <lineage>
        <taxon>Viruses</taxon>
        <taxon>Duplodnaviria</taxon>
        <taxon>Heunggongvirae</taxon>
        <taxon>Uroviricota</taxon>
        <taxon>Caudoviricetes</taxon>
        <taxon>Kirjokansivirales</taxon>
        <taxon>Haloferuviridae</taxon>
        <taxon>Saldibavirus</taxon>
        <taxon>Saldibavirus natrii</taxon>
        <taxon>Saldibavirus HRTV4</taxon>
    </lineage>
</organism>
<accession>R4TFV9</accession>
<keyword evidence="3" id="KW-1185">Reference proteome</keyword>